<dbReference type="AlphaFoldDB" id="A0A2C6L311"/>
<dbReference type="EMBL" id="AWQQ01000042">
    <property type="protein sequence ID" value="PHJ38761.1"/>
    <property type="molecule type" value="Genomic_DNA"/>
</dbReference>
<organism evidence="1 2">
    <name type="scientific">Desulforamulus profundi</name>
    <dbReference type="NCBI Taxonomy" id="1383067"/>
    <lineage>
        <taxon>Bacteria</taxon>
        <taxon>Bacillati</taxon>
        <taxon>Bacillota</taxon>
        <taxon>Clostridia</taxon>
        <taxon>Eubacteriales</taxon>
        <taxon>Peptococcaceae</taxon>
        <taxon>Desulforamulus</taxon>
    </lineage>
</organism>
<accession>A0A2C6L311</accession>
<keyword evidence="2" id="KW-1185">Reference proteome</keyword>
<reference evidence="1 2" key="1">
    <citation type="submission" date="2013-09" db="EMBL/GenBank/DDBJ databases">
        <title>Biodegradation of hydrocarbons in the deep terrestrial subsurface : characterization of a microbial consortium composed of two Desulfotomaculum species originating from a deep geological formation.</title>
        <authorList>
            <person name="Aullo T."/>
            <person name="Berlendis S."/>
            <person name="Lascourreges J.-F."/>
            <person name="Dessort D."/>
            <person name="Saint-Laurent S."/>
            <person name="Schraauwers B."/>
            <person name="Mas J."/>
            <person name="Magot M."/>
            <person name="Ranchou-Peyruse A."/>
        </authorList>
    </citation>
    <scope>NUCLEOTIDE SEQUENCE [LARGE SCALE GENOMIC DNA]</scope>
    <source>
        <strain evidence="1 2">Bs107</strain>
    </source>
</reference>
<comment type="caution">
    <text evidence="1">The sequence shown here is derived from an EMBL/GenBank/DDBJ whole genome shotgun (WGS) entry which is preliminary data.</text>
</comment>
<proteinExistence type="predicted"/>
<dbReference type="RefSeq" id="WP_180261001.1">
    <property type="nucleotide sequence ID" value="NZ_AWQQ01000042.1"/>
</dbReference>
<sequence>MKKVLFPLLGAMYLGLTTIGSRVYRFLYEEETKQGISIEMCRPWERRRGNYPYQNSLR</sequence>
<evidence type="ECO:0000313" key="1">
    <source>
        <dbReference type="EMBL" id="PHJ38761.1"/>
    </source>
</evidence>
<gene>
    <name evidence="1" type="ORF">P378_06920</name>
</gene>
<name>A0A2C6L311_9FIRM</name>
<dbReference type="Proteomes" id="UP000222564">
    <property type="component" value="Unassembled WGS sequence"/>
</dbReference>
<evidence type="ECO:0000313" key="2">
    <source>
        <dbReference type="Proteomes" id="UP000222564"/>
    </source>
</evidence>
<protein>
    <submittedName>
        <fullName evidence="1">Uncharacterized protein</fullName>
    </submittedName>
</protein>